<dbReference type="Gene3D" id="2.130.10.10">
    <property type="entry name" value="YVTN repeat-like/Quinoprotein amine dehydrogenase"/>
    <property type="match status" value="1"/>
</dbReference>
<dbReference type="InterPro" id="IPR051858">
    <property type="entry name" value="WD_repeat_GAD-1"/>
</dbReference>
<dbReference type="InterPro" id="IPR020472">
    <property type="entry name" value="WD40_PAC1"/>
</dbReference>
<dbReference type="PANTHER" id="PTHR16017">
    <property type="entry name" value="GASTRULATION DEFECTIVE PROTEIN 1-RELATED"/>
    <property type="match status" value="1"/>
</dbReference>
<dbReference type="KEGG" id="tut:107359610"/>
<dbReference type="InterPro" id="IPR001680">
    <property type="entry name" value="WD40_rpt"/>
</dbReference>
<dbReference type="GO" id="GO:0005634">
    <property type="term" value="C:nucleus"/>
    <property type="evidence" value="ECO:0007669"/>
    <property type="project" value="TreeGrafter"/>
</dbReference>
<feature type="compositionally biased region" description="Acidic residues" evidence="5">
    <location>
        <begin position="510"/>
        <end position="522"/>
    </location>
</feature>
<evidence type="ECO:0000256" key="2">
    <source>
        <dbReference type="ARBA" id="ARBA00022737"/>
    </source>
</evidence>
<feature type="repeat" description="WD" evidence="4">
    <location>
        <begin position="147"/>
        <end position="189"/>
    </location>
</feature>
<evidence type="ECO:0000313" key="7">
    <source>
        <dbReference type="Proteomes" id="UP000015104"/>
    </source>
</evidence>
<feature type="repeat" description="WD" evidence="4">
    <location>
        <begin position="245"/>
        <end position="286"/>
    </location>
</feature>
<dbReference type="GO" id="GO:0035861">
    <property type="term" value="C:site of double-strand break"/>
    <property type="evidence" value="ECO:0007669"/>
    <property type="project" value="TreeGrafter"/>
</dbReference>
<sequence>MEMASTSSTSNYSENEEKDNDDEQDGDDLIGYNRYDTVPSSREIELIHGNKTVSALALDPNGSRLVSGGYDYDVRFWDFQGMDSRLESFRTIQPCECHPIKNLEYSSNGDLILVVSGNCQAKIVDRDGYVKMECPKGDQYIRDMARTKGHTAMLNFGCWHPRERSELMTSSNDGTLRIWTVENELKEQKAVIKCRNQGGLKAIPNAINYSKDGLLITAACTDGSIQAWDHRRKVYVNNSFLIRNAHQNGSETSSLTFSYDGKYFATRGMDETLKLWDIRNYKTCVNSVNNLFNLFPNTDCSFSPDDRLILTGVSLQKGEDIGYLKFFNRDTFELEGEMKVAPASVIRSMWHPKLNQIIVSTSNGIVKTYYDDKLSERGAKLCAVRTKKRYNDSFAVSEPQIIAPHALPMYKQEKKKSWKVEMMKARKDPVKSRRPDLPVTGPGQGGRIASTGSTYASFMAQKFAAKNRKIDSNEDPREALLKFAKKAAEDPYWVAPAYQTTQPKPIFSETNEEEDYEPPAKK</sequence>
<dbReference type="PROSITE" id="PS50082">
    <property type="entry name" value="WD_REPEATS_2"/>
    <property type="match status" value="3"/>
</dbReference>
<evidence type="ECO:0000256" key="1">
    <source>
        <dbReference type="ARBA" id="ARBA00022574"/>
    </source>
</evidence>
<dbReference type="EnsemblMetazoa" id="tetur04g03840.1">
    <property type="protein sequence ID" value="tetur04g03840.1"/>
    <property type="gene ID" value="tetur04g03840"/>
</dbReference>
<evidence type="ECO:0000256" key="4">
    <source>
        <dbReference type="PROSITE-ProRule" id="PRU00221"/>
    </source>
</evidence>
<dbReference type="SUPFAM" id="SSF50978">
    <property type="entry name" value="WD40 repeat-like"/>
    <property type="match status" value="1"/>
</dbReference>
<keyword evidence="2" id="KW-0677">Repeat</keyword>
<accession>T1K259</accession>
<feature type="compositionally biased region" description="Basic and acidic residues" evidence="5">
    <location>
        <begin position="425"/>
        <end position="436"/>
    </location>
</feature>
<keyword evidence="7" id="KW-1185">Reference proteome</keyword>
<evidence type="ECO:0000256" key="5">
    <source>
        <dbReference type="SAM" id="MobiDB-lite"/>
    </source>
</evidence>
<dbReference type="SMART" id="SM00320">
    <property type="entry name" value="WD40"/>
    <property type="match status" value="6"/>
</dbReference>
<evidence type="ECO:0000313" key="6">
    <source>
        <dbReference type="EnsemblMetazoa" id="tetur04g03840.1"/>
    </source>
</evidence>
<dbReference type="OrthoDB" id="10264376at2759"/>
<dbReference type="PRINTS" id="PR00320">
    <property type="entry name" value="GPROTEINBRPT"/>
</dbReference>
<gene>
    <name evidence="6" type="primary">107359610</name>
</gene>
<organism evidence="6 7">
    <name type="scientific">Tetranychus urticae</name>
    <name type="common">Two-spotted spider mite</name>
    <dbReference type="NCBI Taxonomy" id="32264"/>
    <lineage>
        <taxon>Eukaryota</taxon>
        <taxon>Metazoa</taxon>
        <taxon>Ecdysozoa</taxon>
        <taxon>Arthropoda</taxon>
        <taxon>Chelicerata</taxon>
        <taxon>Arachnida</taxon>
        <taxon>Acari</taxon>
        <taxon>Acariformes</taxon>
        <taxon>Trombidiformes</taxon>
        <taxon>Prostigmata</taxon>
        <taxon>Eleutherengona</taxon>
        <taxon>Raphignathae</taxon>
        <taxon>Tetranychoidea</taxon>
        <taxon>Tetranychidae</taxon>
        <taxon>Tetranychus</taxon>
    </lineage>
</organism>
<protein>
    <submittedName>
        <fullName evidence="6">Uncharacterized protein</fullName>
    </submittedName>
</protein>
<keyword evidence="1 4" id="KW-0853">WD repeat</keyword>
<reference evidence="6" key="2">
    <citation type="submission" date="2015-06" db="UniProtKB">
        <authorList>
            <consortium name="EnsemblMetazoa"/>
        </authorList>
    </citation>
    <scope>IDENTIFICATION</scope>
</reference>
<evidence type="ECO:0000256" key="3">
    <source>
        <dbReference type="ARBA" id="ARBA00038343"/>
    </source>
</evidence>
<feature type="region of interest" description="Disordered" evidence="5">
    <location>
        <begin position="425"/>
        <end position="450"/>
    </location>
</feature>
<comment type="similarity">
    <text evidence="3">Belongs to the WD repeat GAD-1 family.</text>
</comment>
<dbReference type="InterPro" id="IPR015943">
    <property type="entry name" value="WD40/YVTN_repeat-like_dom_sf"/>
</dbReference>
<dbReference type="Proteomes" id="UP000015104">
    <property type="component" value="Unassembled WGS sequence"/>
</dbReference>
<reference evidence="7" key="1">
    <citation type="submission" date="2011-08" db="EMBL/GenBank/DDBJ databases">
        <authorList>
            <person name="Rombauts S."/>
        </authorList>
    </citation>
    <scope>NUCLEOTIDE SEQUENCE</scope>
    <source>
        <strain evidence="7">London</strain>
    </source>
</reference>
<dbReference type="eggNOG" id="KOG0772">
    <property type="taxonomic scope" value="Eukaryota"/>
</dbReference>
<proteinExistence type="inferred from homology"/>
<dbReference type="PANTHER" id="PTHR16017:SF0">
    <property type="entry name" value="WD REPEAT-CONTAINING PROTEIN 70"/>
    <property type="match status" value="1"/>
</dbReference>
<feature type="repeat" description="WD" evidence="4">
    <location>
        <begin position="46"/>
        <end position="80"/>
    </location>
</feature>
<dbReference type="AlphaFoldDB" id="T1K259"/>
<dbReference type="FunFam" id="2.130.10.10:FF:001319">
    <property type="entry name" value="Gastrulation defective protein 1"/>
    <property type="match status" value="1"/>
</dbReference>
<dbReference type="STRING" id="32264.T1K259"/>
<feature type="region of interest" description="Disordered" evidence="5">
    <location>
        <begin position="503"/>
        <end position="522"/>
    </location>
</feature>
<feature type="region of interest" description="Disordered" evidence="5">
    <location>
        <begin position="1"/>
        <end position="33"/>
    </location>
</feature>
<dbReference type="Pfam" id="PF00400">
    <property type="entry name" value="WD40"/>
    <property type="match status" value="3"/>
</dbReference>
<feature type="compositionally biased region" description="Acidic residues" evidence="5">
    <location>
        <begin position="14"/>
        <end position="28"/>
    </location>
</feature>
<dbReference type="InterPro" id="IPR019775">
    <property type="entry name" value="WD40_repeat_CS"/>
</dbReference>
<dbReference type="PROSITE" id="PS50294">
    <property type="entry name" value="WD_REPEATS_REGION"/>
    <property type="match status" value="2"/>
</dbReference>
<name>T1K259_TETUR</name>
<dbReference type="PROSITE" id="PS00678">
    <property type="entry name" value="WD_REPEATS_1"/>
    <property type="match status" value="1"/>
</dbReference>
<dbReference type="OMA" id="KGDQYIT"/>
<dbReference type="HOGENOM" id="CLU_014033_1_2_1"/>
<dbReference type="EMBL" id="CAEY01001359">
    <property type="status" value="NOT_ANNOTATED_CDS"/>
    <property type="molecule type" value="Genomic_DNA"/>
</dbReference>
<dbReference type="InterPro" id="IPR036322">
    <property type="entry name" value="WD40_repeat_dom_sf"/>
</dbReference>
<feature type="compositionally biased region" description="Low complexity" evidence="5">
    <location>
        <begin position="1"/>
        <end position="13"/>
    </location>
</feature>